<keyword evidence="8" id="KW-0966">Cell projection</keyword>
<dbReference type="Pfam" id="PF05914">
    <property type="entry name" value="RIB43A"/>
    <property type="match status" value="1"/>
</dbReference>
<dbReference type="AlphaFoldDB" id="A0AAV4P5L1"/>
<dbReference type="InterPro" id="IPR008805">
    <property type="entry name" value="RIB43A"/>
</dbReference>
<evidence type="ECO:0000256" key="6">
    <source>
        <dbReference type="ARBA" id="ARBA00023069"/>
    </source>
</evidence>
<evidence type="ECO:0000256" key="5">
    <source>
        <dbReference type="ARBA" id="ARBA00023054"/>
    </source>
</evidence>
<name>A0AAV4P5L1_CAEEX</name>
<dbReference type="EMBL" id="BPLR01021636">
    <property type="protein sequence ID" value="GIX91939.1"/>
    <property type="molecule type" value="Genomic_DNA"/>
</dbReference>
<evidence type="ECO:0000256" key="2">
    <source>
        <dbReference type="ARBA" id="ARBA00006875"/>
    </source>
</evidence>
<sequence length="259" mass="28439">MTIKKQITLIEEILYSISRRSSSVIIDGCEPAETGRGGSQATNLQRQAETDWRGRGRPQLPGAGASLGEIQGDAAEMHFAEEAKRLSDLAELLEKQKREEIVEEQEGGRVSNAGTETGVQEGVRFVRSEPAEEGTPPRISADEPCPISGVQKLAGEDLGKQGTDAEAEEPGEGGADSHALQLAEEQEERRRKAVADLKEDNKTIAEEFRDMNLRDKISDDISKKKDIEYNIRSDLLSEDPNVARSSFGPNRVVPDRWKG</sequence>
<evidence type="ECO:0000256" key="7">
    <source>
        <dbReference type="ARBA" id="ARBA00023212"/>
    </source>
</evidence>
<feature type="region of interest" description="Disordered" evidence="10">
    <location>
        <begin position="239"/>
        <end position="259"/>
    </location>
</feature>
<comment type="similarity">
    <text evidence="2">Belongs to the RIB43A family.</text>
</comment>
<evidence type="ECO:0000256" key="8">
    <source>
        <dbReference type="ARBA" id="ARBA00023273"/>
    </source>
</evidence>
<dbReference type="PANTHER" id="PTHR14517">
    <property type="entry name" value="RIB43A-RELATED"/>
    <property type="match status" value="1"/>
</dbReference>
<accession>A0AAV4P5L1</accession>
<feature type="region of interest" description="Disordered" evidence="10">
    <location>
        <begin position="128"/>
        <end position="195"/>
    </location>
</feature>
<evidence type="ECO:0000256" key="1">
    <source>
        <dbReference type="ARBA" id="ARBA00004611"/>
    </source>
</evidence>
<dbReference type="Proteomes" id="UP001054945">
    <property type="component" value="Unassembled WGS sequence"/>
</dbReference>
<protein>
    <submittedName>
        <fullName evidence="11">RIB43A-like with coiled-coils protein 2</fullName>
    </submittedName>
</protein>
<keyword evidence="7" id="KW-0206">Cytoskeleton</keyword>
<keyword evidence="4" id="KW-0282">Flagellum</keyword>
<comment type="subcellular location">
    <subcellularLocation>
        <location evidence="1">Cytoplasm</location>
        <location evidence="1">Cytoskeleton</location>
        <location evidence="1">Flagellum axoneme</location>
    </subcellularLocation>
</comment>
<comment type="subunit">
    <text evidence="9">Microtubule inner protein component of sperm flagellar doublet microtubules.</text>
</comment>
<evidence type="ECO:0000256" key="3">
    <source>
        <dbReference type="ARBA" id="ARBA00022490"/>
    </source>
</evidence>
<evidence type="ECO:0000313" key="12">
    <source>
        <dbReference type="Proteomes" id="UP001054945"/>
    </source>
</evidence>
<evidence type="ECO:0000256" key="9">
    <source>
        <dbReference type="ARBA" id="ARBA00046435"/>
    </source>
</evidence>
<keyword evidence="6" id="KW-0969">Cilium</keyword>
<organism evidence="11 12">
    <name type="scientific">Caerostris extrusa</name>
    <name type="common">Bark spider</name>
    <name type="synonym">Caerostris bankana</name>
    <dbReference type="NCBI Taxonomy" id="172846"/>
    <lineage>
        <taxon>Eukaryota</taxon>
        <taxon>Metazoa</taxon>
        <taxon>Ecdysozoa</taxon>
        <taxon>Arthropoda</taxon>
        <taxon>Chelicerata</taxon>
        <taxon>Arachnida</taxon>
        <taxon>Araneae</taxon>
        <taxon>Araneomorphae</taxon>
        <taxon>Entelegynae</taxon>
        <taxon>Araneoidea</taxon>
        <taxon>Araneidae</taxon>
        <taxon>Caerostris</taxon>
    </lineage>
</organism>
<evidence type="ECO:0000256" key="4">
    <source>
        <dbReference type="ARBA" id="ARBA00022846"/>
    </source>
</evidence>
<evidence type="ECO:0000256" key="10">
    <source>
        <dbReference type="SAM" id="MobiDB-lite"/>
    </source>
</evidence>
<evidence type="ECO:0000313" key="11">
    <source>
        <dbReference type="EMBL" id="GIX91939.1"/>
    </source>
</evidence>
<comment type="caution">
    <text evidence="11">The sequence shown here is derived from an EMBL/GenBank/DDBJ whole genome shotgun (WGS) entry which is preliminary data.</text>
</comment>
<proteinExistence type="inferred from homology"/>
<keyword evidence="12" id="KW-1185">Reference proteome</keyword>
<dbReference type="PANTHER" id="PTHR14517:SF6">
    <property type="entry name" value="RE41410P"/>
    <property type="match status" value="1"/>
</dbReference>
<feature type="region of interest" description="Disordered" evidence="10">
    <location>
        <begin position="30"/>
        <end position="67"/>
    </location>
</feature>
<keyword evidence="3" id="KW-0963">Cytoplasm</keyword>
<gene>
    <name evidence="11" type="primary">RIBC2_1</name>
    <name evidence="11" type="ORF">CEXT_470161</name>
</gene>
<keyword evidence="5" id="KW-0175">Coiled coil</keyword>
<reference evidence="11 12" key="1">
    <citation type="submission" date="2021-06" db="EMBL/GenBank/DDBJ databases">
        <title>Caerostris extrusa draft genome.</title>
        <authorList>
            <person name="Kono N."/>
            <person name="Arakawa K."/>
        </authorList>
    </citation>
    <scope>NUCLEOTIDE SEQUENCE [LARGE SCALE GENOMIC DNA]</scope>
</reference>